<gene>
    <name evidence="1" type="ORF">IK1_04176</name>
</gene>
<organism evidence="1 2">
    <name type="scientific">Bacillus cereus (strain VD146)</name>
    <dbReference type="NCBI Taxonomy" id="1053236"/>
    <lineage>
        <taxon>Bacteria</taxon>
        <taxon>Bacillati</taxon>
        <taxon>Bacillota</taxon>
        <taxon>Bacilli</taxon>
        <taxon>Bacillales</taxon>
        <taxon>Bacillaceae</taxon>
        <taxon>Bacillus</taxon>
        <taxon>Bacillus cereus group</taxon>
    </lineage>
</organism>
<dbReference type="HOGENOM" id="CLU_3380383_0_0_9"/>
<name>R8NIM0_BACCX</name>
<dbReference type="Proteomes" id="UP000014020">
    <property type="component" value="Unassembled WGS sequence"/>
</dbReference>
<proteinExistence type="predicted"/>
<protein>
    <submittedName>
        <fullName evidence="1">Uncharacterized protein</fullName>
    </submittedName>
</protein>
<sequence>MTDFLPKQVAHAVEELKKMSENRTSLKSQILIM</sequence>
<dbReference type="EMBL" id="AHFE01000019">
    <property type="protein sequence ID" value="EOP46162.1"/>
    <property type="molecule type" value="Genomic_DNA"/>
</dbReference>
<comment type="caution">
    <text evidence="1">The sequence shown here is derived from an EMBL/GenBank/DDBJ whole genome shotgun (WGS) entry which is preliminary data.</text>
</comment>
<dbReference type="AlphaFoldDB" id="R8NIM0"/>
<evidence type="ECO:0000313" key="1">
    <source>
        <dbReference type="EMBL" id="EOP46162.1"/>
    </source>
</evidence>
<reference evidence="2" key="1">
    <citation type="submission" date="2012-12" db="EMBL/GenBank/DDBJ databases">
        <title>The genome sequence of Bacillus cereus VD146.</title>
        <authorList>
            <consortium name="The Broad Institute Genome Sequencing Platform"/>
            <consortium name="The Broad Institute Genome Sequencing Center for Infectious Disease"/>
            <person name="Feldgarden M."/>
            <person name="Van der Auwera G.A."/>
            <person name="Mahillon J."/>
            <person name="Duprez V."/>
            <person name="Timmery S."/>
            <person name="Mattelet C."/>
            <person name="Dierick K."/>
            <person name="Sun M."/>
            <person name="Yu Z."/>
            <person name="Zhu L."/>
            <person name="Hu X."/>
            <person name="Shank E.B."/>
            <person name="Swiecicka I."/>
            <person name="Hansen B.M."/>
            <person name="Andrup L."/>
            <person name="Walker B."/>
            <person name="Young S.K."/>
            <person name="Zeng Q."/>
            <person name="Gargeya S."/>
            <person name="Fitzgerald M."/>
            <person name="Haas B."/>
            <person name="Abouelleil A."/>
            <person name="Alvarado L."/>
            <person name="Arachchi H.M."/>
            <person name="Berlin A.M."/>
            <person name="Chapman S.B."/>
            <person name="Dewar J."/>
            <person name="Goldberg J."/>
            <person name="Griggs A."/>
            <person name="Gujja S."/>
            <person name="Hansen M."/>
            <person name="Howarth C."/>
            <person name="Imamovic A."/>
            <person name="Larimer J."/>
            <person name="McCowan C."/>
            <person name="Murphy C."/>
            <person name="Neiman D."/>
            <person name="Pearson M."/>
            <person name="Priest M."/>
            <person name="Roberts A."/>
            <person name="Saif S."/>
            <person name="Shea T."/>
            <person name="Sisk P."/>
            <person name="Sykes S."/>
            <person name="Wortman J."/>
            <person name="Nusbaum C."/>
            <person name="Birren B."/>
        </authorList>
    </citation>
    <scope>NUCLEOTIDE SEQUENCE [LARGE SCALE GENOMIC DNA]</scope>
    <source>
        <strain evidence="2">VD146</strain>
    </source>
</reference>
<dbReference type="RefSeq" id="WP_016119203.1">
    <property type="nucleotide sequence ID" value="NZ_KB976675.1"/>
</dbReference>
<evidence type="ECO:0000313" key="2">
    <source>
        <dbReference type="Proteomes" id="UP000014020"/>
    </source>
</evidence>
<accession>R8NIM0</accession>